<evidence type="ECO:0000313" key="6">
    <source>
        <dbReference type="EMBL" id="KEJ89423.1"/>
    </source>
</evidence>
<dbReference type="EMBL" id="JAMC01000003">
    <property type="protein sequence ID" value="KEJ89423.1"/>
    <property type="molecule type" value="Genomic_DNA"/>
</dbReference>
<feature type="transmembrane region" description="Helical" evidence="5">
    <location>
        <begin position="57"/>
        <end position="79"/>
    </location>
</feature>
<dbReference type="Proteomes" id="UP000027734">
    <property type="component" value="Unassembled WGS sequence"/>
</dbReference>
<sequence>MENFAEYSHAIAALGFWAILVIVLTALSTMGRSPENRSASGKPVRNYSDPAYRRERAFMNAIEASGPFIAVTVGAILIGASPFKVNLFASIFIVARVAMAIVHIKTEIQPLRSIFWAVAMVTILAQAILVVTTALF</sequence>
<evidence type="ECO:0000256" key="5">
    <source>
        <dbReference type="SAM" id="Phobius"/>
    </source>
</evidence>
<proteinExistence type="predicted"/>
<dbReference type="InterPro" id="IPR023352">
    <property type="entry name" value="MAPEG-like_dom_sf"/>
</dbReference>
<protein>
    <submittedName>
        <fullName evidence="6">Membrane protein</fullName>
    </submittedName>
</protein>
<dbReference type="eggNOG" id="COG3686">
    <property type="taxonomic scope" value="Bacteria"/>
</dbReference>
<organism evidence="6 7">
    <name type="scientific">Sulfitobacter donghicola DSW-25 = KCTC 12864 = JCM 14565</name>
    <dbReference type="NCBI Taxonomy" id="1300350"/>
    <lineage>
        <taxon>Bacteria</taxon>
        <taxon>Pseudomonadati</taxon>
        <taxon>Pseudomonadota</taxon>
        <taxon>Alphaproteobacteria</taxon>
        <taxon>Rhodobacterales</taxon>
        <taxon>Roseobacteraceae</taxon>
        <taxon>Sulfitobacter</taxon>
    </lineage>
</organism>
<dbReference type="Pfam" id="PF01124">
    <property type="entry name" value="MAPEG"/>
    <property type="match status" value="1"/>
</dbReference>
<reference evidence="6 7" key="1">
    <citation type="submission" date="2014-01" db="EMBL/GenBank/DDBJ databases">
        <title>Sulfitobacter donghicola JCM 14565 Genome Sequencing.</title>
        <authorList>
            <person name="Lai Q."/>
            <person name="Hong Z."/>
        </authorList>
    </citation>
    <scope>NUCLEOTIDE SEQUENCE [LARGE SCALE GENOMIC DNA]</scope>
    <source>
        <strain evidence="6 7">JCM 14565</strain>
    </source>
</reference>
<keyword evidence="7" id="KW-1185">Reference proteome</keyword>
<dbReference type="InterPro" id="IPR001129">
    <property type="entry name" value="Membr-assoc_MAPEG"/>
</dbReference>
<evidence type="ECO:0000256" key="1">
    <source>
        <dbReference type="ARBA" id="ARBA00004370"/>
    </source>
</evidence>
<dbReference type="GO" id="GO:0016020">
    <property type="term" value="C:membrane"/>
    <property type="evidence" value="ECO:0007669"/>
    <property type="project" value="UniProtKB-SubCell"/>
</dbReference>
<dbReference type="SUPFAM" id="SSF161084">
    <property type="entry name" value="MAPEG domain-like"/>
    <property type="match status" value="1"/>
</dbReference>
<dbReference type="AlphaFoldDB" id="A0A073IGF7"/>
<accession>A0A073IGF7</accession>
<evidence type="ECO:0000313" key="7">
    <source>
        <dbReference type="Proteomes" id="UP000027734"/>
    </source>
</evidence>
<evidence type="ECO:0000256" key="3">
    <source>
        <dbReference type="ARBA" id="ARBA00022989"/>
    </source>
</evidence>
<evidence type="ECO:0000256" key="4">
    <source>
        <dbReference type="ARBA" id="ARBA00023136"/>
    </source>
</evidence>
<keyword evidence="3 5" id="KW-1133">Transmembrane helix</keyword>
<comment type="caution">
    <text evidence="6">The sequence shown here is derived from an EMBL/GenBank/DDBJ whole genome shotgun (WGS) entry which is preliminary data.</text>
</comment>
<feature type="transmembrane region" description="Helical" evidence="5">
    <location>
        <begin position="85"/>
        <end position="102"/>
    </location>
</feature>
<dbReference type="Gene3D" id="1.20.120.550">
    <property type="entry name" value="Membrane associated eicosanoid/glutathione metabolism-like domain"/>
    <property type="match status" value="1"/>
</dbReference>
<dbReference type="RefSeq" id="WP_025060280.1">
    <property type="nucleotide sequence ID" value="NZ_JAMC01000003.1"/>
</dbReference>
<dbReference type="STRING" id="1300350.Z948_2982"/>
<gene>
    <name evidence="6" type="ORF">DSW25_10475</name>
</gene>
<dbReference type="OrthoDB" id="7744558at2"/>
<evidence type="ECO:0000256" key="2">
    <source>
        <dbReference type="ARBA" id="ARBA00022692"/>
    </source>
</evidence>
<feature type="transmembrane region" description="Helical" evidence="5">
    <location>
        <begin position="114"/>
        <end position="135"/>
    </location>
</feature>
<comment type="subcellular location">
    <subcellularLocation>
        <location evidence="1">Membrane</location>
    </subcellularLocation>
</comment>
<name>A0A073IGF7_9RHOB</name>
<keyword evidence="2 5" id="KW-0812">Transmembrane</keyword>
<feature type="transmembrane region" description="Helical" evidence="5">
    <location>
        <begin position="6"/>
        <end position="27"/>
    </location>
</feature>
<keyword evidence="4 5" id="KW-0472">Membrane</keyword>